<comment type="caution">
    <text evidence="1">The sequence shown here is derived from an EMBL/GenBank/DDBJ whole genome shotgun (WGS) entry which is preliminary data.</text>
</comment>
<proteinExistence type="predicted"/>
<organism evidence="1 2">
    <name type="scientific">Segatella copri</name>
    <dbReference type="NCBI Taxonomy" id="165179"/>
    <lineage>
        <taxon>Bacteria</taxon>
        <taxon>Pseudomonadati</taxon>
        <taxon>Bacteroidota</taxon>
        <taxon>Bacteroidia</taxon>
        <taxon>Bacteroidales</taxon>
        <taxon>Prevotellaceae</taxon>
        <taxon>Segatella</taxon>
    </lineage>
</organism>
<sequence>MKKSHKRSIQKRSDVAPLKNEVFVNIGFPHDMTISGTMNVEELARQLDCSSKISSSSFGNLLSPPLQFSKGDYDK</sequence>
<reference evidence="1 2" key="1">
    <citation type="submission" date="2018-08" db="EMBL/GenBank/DDBJ databases">
        <title>A genome reference for cultivated species of the human gut microbiota.</title>
        <authorList>
            <person name="Zou Y."/>
            <person name="Xue W."/>
            <person name="Luo G."/>
        </authorList>
    </citation>
    <scope>NUCLEOTIDE SEQUENCE [LARGE SCALE GENOMIC DNA]</scope>
    <source>
        <strain evidence="1 2">AF24-12</strain>
    </source>
</reference>
<accession>A0A3R5YMG8</accession>
<evidence type="ECO:0000313" key="2">
    <source>
        <dbReference type="Proteomes" id="UP000283872"/>
    </source>
</evidence>
<dbReference type="EMBL" id="QRVA01000104">
    <property type="protein sequence ID" value="RGS08427.1"/>
    <property type="molecule type" value="Genomic_DNA"/>
</dbReference>
<protein>
    <submittedName>
        <fullName evidence="1">Uncharacterized protein</fullName>
    </submittedName>
</protein>
<dbReference type="Proteomes" id="UP000283872">
    <property type="component" value="Unassembled WGS sequence"/>
</dbReference>
<dbReference type="AlphaFoldDB" id="A0A3R5YMG8"/>
<evidence type="ECO:0000313" key="1">
    <source>
        <dbReference type="EMBL" id="RGS08427.1"/>
    </source>
</evidence>
<name>A0A3R5YMG8_9BACT</name>
<gene>
    <name evidence="1" type="ORF">DWY11_16265</name>
</gene>